<dbReference type="GO" id="GO:0003676">
    <property type="term" value="F:nucleic acid binding"/>
    <property type="evidence" value="ECO:0007669"/>
    <property type="project" value="InterPro"/>
</dbReference>
<dbReference type="SUPFAM" id="SSF53098">
    <property type="entry name" value="Ribonuclease H-like"/>
    <property type="match status" value="1"/>
</dbReference>
<dbReference type="GO" id="GO:0015074">
    <property type="term" value="P:DNA integration"/>
    <property type="evidence" value="ECO:0007669"/>
    <property type="project" value="InterPro"/>
</dbReference>
<feature type="domain" description="Integrase catalytic" evidence="1">
    <location>
        <begin position="121"/>
        <end position="283"/>
    </location>
</feature>
<evidence type="ECO:0000259" key="1">
    <source>
        <dbReference type="PROSITE" id="PS50994"/>
    </source>
</evidence>
<sequence length="303" mass="35660">MRSMFFEVKLTVDKAIRQSGFTLSRILSVLGIVRSWYYRQLNPGFMLETRFNAFVVREDDEWIVVGYKRRNPRMSFREIAYTLMDEDLAYLSPSSVYAILKKHDMVTSWKTRLWASKKADKPEKPDEVWQTDIMYVKITGRFYYLLIFIDAYSRYIVHHKLLVSMDGNSISAEAQIAIEILRKGSLADPDIQSDNGSGFISMEFKIVLKANNLTHKRIKPHTPTDNAIIERANRTVREELETDIVSDFQGAERSIDRIVQWYNNERRHSSLNYLPPREYYRGEPDVRIAVREAKIEMAKRIRR</sequence>
<reference evidence="2" key="1">
    <citation type="submission" date="2013-08" db="EMBL/GenBank/DDBJ databases">
        <authorList>
            <person name="Mendez C."/>
            <person name="Richter M."/>
            <person name="Ferrer M."/>
            <person name="Sanchez J."/>
        </authorList>
    </citation>
    <scope>NUCLEOTIDE SEQUENCE</scope>
</reference>
<dbReference type="InterPro" id="IPR001584">
    <property type="entry name" value="Integrase_cat-core"/>
</dbReference>
<dbReference type="Pfam" id="PF13683">
    <property type="entry name" value="rve_3"/>
    <property type="match status" value="1"/>
</dbReference>
<feature type="non-terminal residue" evidence="2">
    <location>
        <position position="303"/>
    </location>
</feature>
<dbReference type="Gene3D" id="3.30.420.10">
    <property type="entry name" value="Ribonuclease H-like superfamily/Ribonuclease H"/>
    <property type="match status" value="1"/>
</dbReference>
<dbReference type="EMBL" id="AUZX01007000">
    <property type="protein sequence ID" value="EQD61107.1"/>
    <property type="molecule type" value="Genomic_DNA"/>
</dbReference>
<dbReference type="AlphaFoldDB" id="T1AUH7"/>
<dbReference type="PANTHER" id="PTHR46889:SF5">
    <property type="entry name" value="INTEGRASE PROTEIN"/>
    <property type="match status" value="1"/>
</dbReference>
<dbReference type="InterPro" id="IPR036397">
    <property type="entry name" value="RNaseH_sf"/>
</dbReference>
<dbReference type="PROSITE" id="PS50994">
    <property type="entry name" value="INTEGRASE"/>
    <property type="match status" value="1"/>
</dbReference>
<organism evidence="2">
    <name type="scientific">mine drainage metagenome</name>
    <dbReference type="NCBI Taxonomy" id="410659"/>
    <lineage>
        <taxon>unclassified sequences</taxon>
        <taxon>metagenomes</taxon>
        <taxon>ecological metagenomes</taxon>
    </lineage>
</organism>
<accession>T1AUH7</accession>
<protein>
    <submittedName>
        <fullName evidence="2">Integrase, catalytic core domain protein</fullName>
    </submittedName>
</protein>
<dbReference type="InterPro" id="IPR012337">
    <property type="entry name" value="RNaseH-like_sf"/>
</dbReference>
<evidence type="ECO:0000313" key="2">
    <source>
        <dbReference type="EMBL" id="EQD61107.1"/>
    </source>
</evidence>
<comment type="caution">
    <text evidence="2">The sequence shown here is derived from an EMBL/GenBank/DDBJ whole genome shotgun (WGS) entry which is preliminary data.</text>
</comment>
<dbReference type="InterPro" id="IPR050900">
    <property type="entry name" value="Transposase_IS3/IS150/IS904"/>
</dbReference>
<gene>
    <name evidence="2" type="ORF">B1A_09831</name>
</gene>
<proteinExistence type="predicted"/>
<reference evidence="2" key="2">
    <citation type="journal article" date="2014" name="ISME J.">
        <title>Microbial stratification in low pH oxic and suboxic macroscopic growths along an acid mine drainage.</title>
        <authorList>
            <person name="Mendez-Garcia C."/>
            <person name="Mesa V."/>
            <person name="Sprenger R.R."/>
            <person name="Richter M."/>
            <person name="Diez M.S."/>
            <person name="Solano J."/>
            <person name="Bargiela R."/>
            <person name="Golyshina O.V."/>
            <person name="Manteca A."/>
            <person name="Ramos J.L."/>
            <person name="Gallego J.R."/>
            <person name="Llorente I."/>
            <person name="Martins Dos Santos V.A."/>
            <person name="Jensen O.N."/>
            <person name="Pelaez A.I."/>
            <person name="Sanchez J."/>
            <person name="Ferrer M."/>
        </authorList>
    </citation>
    <scope>NUCLEOTIDE SEQUENCE</scope>
</reference>
<name>T1AUH7_9ZZZZ</name>
<dbReference type="PANTHER" id="PTHR46889">
    <property type="entry name" value="TRANSPOSASE INSF FOR INSERTION SEQUENCE IS3B-RELATED"/>
    <property type="match status" value="1"/>
</dbReference>